<dbReference type="PANTHER" id="PTHR16290:SF0">
    <property type="entry name" value="DECAPPING PROTEIN 1, ISOFORM A"/>
    <property type="match status" value="1"/>
</dbReference>
<protein>
    <submittedName>
        <fullName evidence="7">mRNA-decapping enzyme 1A</fullName>
    </submittedName>
</protein>
<feature type="region of interest" description="Disordered" evidence="5">
    <location>
        <begin position="335"/>
        <end position="361"/>
    </location>
</feature>
<name>A0ABM1AF31_APLCA</name>
<keyword evidence="6" id="KW-1185">Reference proteome</keyword>
<evidence type="ECO:0000256" key="3">
    <source>
        <dbReference type="ARBA" id="ARBA00022490"/>
    </source>
</evidence>
<feature type="compositionally biased region" description="Basic and acidic residues" evidence="5">
    <location>
        <begin position="123"/>
        <end position="142"/>
    </location>
</feature>
<dbReference type="Proteomes" id="UP000694888">
    <property type="component" value="Unplaced"/>
</dbReference>
<feature type="region of interest" description="Disordered" evidence="5">
    <location>
        <begin position="123"/>
        <end position="197"/>
    </location>
</feature>
<dbReference type="InterPro" id="IPR011993">
    <property type="entry name" value="PH-like_dom_sf"/>
</dbReference>
<evidence type="ECO:0000256" key="5">
    <source>
        <dbReference type="SAM" id="MobiDB-lite"/>
    </source>
</evidence>
<feature type="region of interest" description="Disordered" evidence="5">
    <location>
        <begin position="296"/>
        <end position="320"/>
    </location>
</feature>
<accession>A0ABM1AF31</accession>
<evidence type="ECO:0000313" key="7">
    <source>
        <dbReference type="RefSeq" id="XP_012946451.1"/>
    </source>
</evidence>
<feature type="compositionally biased region" description="Basic and acidic residues" evidence="5">
    <location>
        <begin position="170"/>
        <end position="185"/>
    </location>
</feature>
<dbReference type="PANTHER" id="PTHR16290">
    <property type="entry name" value="TRANSCRIPTION FACTOR SMIF DECAPPING ENZYME DCP1"/>
    <property type="match status" value="1"/>
</dbReference>
<dbReference type="RefSeq" id="XP_012946451.1">
    <property type="nucleotide sequence ID" value="XM_013090997.1"/>
</dbReference>
<keyword evidence="4" id="KW-0507">mRNA processing</keyword>
<dbReference type="GeneID" id="106014008"/>
<organism evidence="6 7">
    <name type="scientific">Aplysia californica</name>
    <name type="common">California sea hare</name>
    <dbReference type="NCBI Taxonomy" id="6500"/>
    <lineage>
        <taxon>Eukaryota</taxon>
        <taxon>Metazoa</taxon>
        <taxon>Spiralia</taxon>
        <taxon>Lophotrochozoa</taxon>
        <taxon>Mollusca</taxon>
        <taxon>Gastropoda</taxon>
        <taxon>Heterobranchia</taxon>
        <taxon>Euthyneura</taxon>
        <taxon>Tectipleura</taxon>
        <taxon>Aplysiida</taxon>
        <taxon>Aplysioidea</taxon>
        <taxon>Aplysiidae</taxon>
        <taxon>Aplysia</taxon>
    </lineage>
</organism>
<dbReference type="Pfam" id="PF06058">
    <property type="entry name" value="DCP1"/>
    <property type="match status" value="1"/>
</dbReference>
<reference evidence="7" key="1">
    <citation type="submission" date="2025-08" db="UniProtKB">
        <authorList>
            <consortium name="RefSeq"/>
        </authorList>
    </citation>
    <scope>IDENTIFICATION</scope>
</reference>
<evidence type="ECO:0000256" key="4">
    <source>
        <dbReference type="ARBA" id="ARBA00022664"/>
    </source>
</evidence>
<dbReference type="Gene3D" id="2.30.29.30">
    <property type="entry name" value="Pleckstrin-homology domain (PH domain)/Phosphotyrosine-binding domain (PTB)"/>
    <property type="match status" value="1"/>
</dbReference>
<feature type="non-terminal residue" evidence="7">
    <location>
        <position position="410"/>
    </location>
</feature>
<evidence type="ECO:0000313" key="6">
    <source>
        <dbReference type="Proteomes" id="UP000694888"/>
    </source>
</evidence>
<sequence length="410" mass="43509">MNLAALQQGDPYITEIIDIAVKVALYKFSQQMNQWSVTDIEGSLFVYKRSASPTYGLMILNTKDFNNLVQPLTHQVEFHLNTPFLLFKKLADDLEDAIHGIWFQDTGECLRLTETIQRILREVSGRGDDKRSTAAPDTDHGPSRAGAHPAKASGPGHNILSLLSQAQNKYEQEHGASQDQADPRPIKHPSGDASGRSHITLDDLFRTVNQHQAKAGLVDAGTDTHALRSTLMARSLSVAEVEAQAHDRRGGVRGLLEGPAGGGGGAVPDYRHPILKLISSKTVEEIERQHLEEHKLKAGGVPPEASPATGHGSRSPAGATESAGMELMQLLGQGGGAKVPSGHAPMPGEGGSDRGGGGGAAMDSAAAVKKLITLQDPHFGTNRGFVPVSLPTTAQSVEDLEMSLTALAPP</sequence>
<gene>
    <name evidence="7" type="primary">LOC106014008</name>
</gene>
<evidence type="ECO:0000256" key="2">
    <source>
        <dbReference type="ARBA" id="ARBA00008778"/>
    </source>
</evidence>
<keyword evidence="3" id="KW-0963">Cytoplasm</keyword>
<comment type="subcellular location">
    <subcellularLocation>
        <location evidence="1">Cytoplasm</location>
    </subcellularLocation>
</comment>
<evidence type="ECO:0000256" key="1">
    <source>
        <dbReference type="ARBA" id="ARBA00004496"/>
    </source>
</evidence>
<dbReference type="CDD" id="cd09804">
    <property type="entry name" value="Dcp1"/>
    <property type="match status" value="1"/>
</dbReference>
<dbReference type="InterPro" id="IPR010334">
    <property type="entry name" value="Dcp1"/>
</dbReference>
<feature type="compositionally biased region" description="Gly residues" evidence="5">
    <location>
        <begin position="348"/>
        <end position="360"/>
    </location>
</feature>
<proteinExistence type="inferred from homology"/>
<comment type="similarity">
    <text evidence="2">Belongs to the DCP1 family.</text>
</comment>
<dbReference type="SUPFAM" id="SSF50729">
    <property type="entry name" value="PH domain-like"/>
    <property type="match status" value="1"/>
</dbReference>